<feature type="domain" description="N-acetyltransferase" evidence="1">
    <location>
        <begin position="30"/>
        <end position="184"/>
    </location>
</feature>
<gene>
    <name evidence="2" type="ORF">C8D93_107168</name>
</gene>
<evidence type="ECO:0000259" key="1">
    <source>
        <dbReference type="PROSITE" id="PS51186"/>
    </source>
</evidence>
<protein>
    <submittedName>
        <fullName evidence="2">Putative N-acetyltransferase (TIGR04045 family)</fullName>
    </submittedName>
</protein>
<sequence length="193" mass="21675">MRSEPDTTATTDWVPACAVARAVAFVPSEYLVKPASERWERREAMRLRRAVFCTEQGLFERDDRDALDREATLLVAVACVSGMPEQVVGTVRILESAPGQWQGSRLAVHPDYRRVAWLGSELIRLAVGIAHARGARQFTAQVQSQNVPLFRRLHWQTLEETELQGRPHHRMQAELAKYPPCTGTAGFVARRAA</sequence>
<dbReference type="Gene3D" id="3.40.630.30">
    <property type="match status" value="1"/>
</dbReference>
<accession>A0A318E845</accession>
<dbReference type="PROSITE" id="PS51186">
    <property type="entry name" value="GNAT"/>
    <property type="match status" value="1"/>
</dbReference>
<dbReference type="EMBL" id="QICN01000007">
    <property type="protein sequence ID" value="PXV66603.1"/>
    <property type="molecule type" value="Genomic_DNA"/>
</dbReference>
<dbReference type="RefSeq" id="WP_110265804.1">
    <property type="nucleotide sequence ID" value="NZ_CAKZQT010000033.1"/>
</dbReference>
<dbReference type="AlphaFoldDB" id="A0A318E845"/>
<evidence type="ECO:0000313" key="2">
    <source>
        <dbReference type="EMBL" id="PXV66603.1"/>
    </source>
</evidence>
<dbReference type="SUPFAM" id="SSF55729">
    <property type="entry name" value="Acyl-CoA N-acyltransferases (Nat)"/>
    <property type="match status" value="1"/>
</dbReference>
<keyword evidence="2" id="KW-0808">Transferase</keyword>
<dbReference type="CDD" id="cd04301">
    <property type="entry name" value="NAT_SF"/>
    <property type="match status" value="1"/>
</dbReference>
<proteinExistence type="predicted"/>
<name>A0A318E845_9GAMM</name>
<dbReference type="InterPro" id="IPR024035">
    <property type="entry name" value="MSMEG_0567_GNAT"/>
</dbReference>
<dbReference type="NCBIfam" id="TIGR04045">
    <property type="entry name" value="MSMEG_0567_GNAT"/>
    <property type="match status" value="1"/>
</dbReference>
<organism evidence="2 3">
    <name type="scientific">Sinimarinibacterium flocculans</name>
    <dbReference type="NCBI Taxonomy" id="985250"/>
    <lineage>
        <taxon>Bacteria</taxon>
        <taxon>Pseudomonadati</taxon>
        <taxon>Pseudomonadota</taxon>
        <taxon>Gammaproteobacteria</taxon>
        <taxon>Nevskiales</taxon>
        <taxon>Nevskiaceae</taxon>
        <taxon>Sinimarinibacterium</taxon>
    </lineage>
</organism>
<dbReference type="Proteomes" id="UP000248330">
    <property type="component" value="Unassembled WGS sequence"/>
</dbReference>
<dbReference type="Pfam" id="PF00583">
    <property type="entry name" value="Acetyltransf_1"/>
    <property type="match status" value="1"/>
</dbReference>
<dbReference type="OrthoDB" id="9796171at2"/>
<dbReference type="InterPro" id="IPR016181">
    <property type="entry name" value="Acyl_CoA_acyltransferase"/>
</dbReference>
<dbReference type="GO" id="GO:0016747">
    <property type="term" value="F:acyltransferase activity, transferring groups other than amino-acyl groups"/>
    <property type="evidence" value="ECO:0007669"/>
    <property type="project" value="InterPro"/>
</dbReference>
<keyword evidence="3" id="KW-1185">Reference proteome</keyword>
<evidence type="ECO:0000313" key="3">
    <source>
        <dbReference type="Proteomes" id="UP000248330"/>
    </source>
</evidence>
<comment type="caution">
    <text evidence="2">The sequence shown here is derived from an EMBL/GenBank/DDBJ whole genome shotgun (WGS) entry which is preliminary data.</text>
</comment>
<dbReference type="InterPro" id="IPR000182">
    <property type="entry name" value="GNAT_dom"/>
</dbReference>
<reference evidence="2 3" key="1">
    <citation type="submission" date="2018-04" db="EMBL/GenBank/DDBJ databases">
        <title>Genomic Encyclopedia of Type Strains, Phase IV (KMG-IV): sequencing the most valuable type-strain genomes for metagenomic binning, comparative biology and taxonomic classification.</title>
        <authorList>
            <person name="Goeker M."/>
        </authorList>
    </citation>
    <scope>NUCLEOTIDE SEQUENCE [LARGE SCALE GENOMIC DNA]</scope>
    <source>
        <strain evidence="2 3">DSM 104150</strain>
    </source>
</reference>